<evidence type="ECO:0000313" key="1">
    <source>
        <dbReference type="EMBL" id="QBH14419.1"/>
    </source>
</evidence>
<evidence type="ECO:0000313" key="2">
    <source>
        <dbReference type="EMBL" id="RAM02255.1"/>
    </source>
</evidence>
<gene>
    <name evidence="2" type="ORF">DO021_09080</name>
    <name evidence="1" type="ORF">EYB58_16710</name>
</gene>
<dbReference type="AlphaFoldDB" id="A0A328FH02"/>
<dbReference type="Proteomes" id="UP000248798">
    <property type="component" value="Unassembled WGS sequence"/>
</dbReference>
<dbReference type="OrthoDB" id="5420904at2"/>
<evidence type="ECO:0000313" key="3">
    <source>
        <dbReference type="Proteomes" id="UP000248798"/>
    </source>
</evidence>
<accession>A0A328FH02</accession>
<reference evidence="2 3" key="1">
    <citation type="submission" date="2018-06" db="EMBL/GenBank/DDBJ databases">
        <title>Complete Genome Sequence of Desulfobacter hydrogenophilus (DSM3380).</title>
        <authorList>
            <person name="Marietou A."/>
            <person name="Schreiber L."/>
            <person name="Marshall I."/>
            <person name="Jorgensen B."/>
        </authorList>
    </citation>
    <scope>NUCLEOTIDE SEQUENCE [LARGE SCALE GENOMIC DNA]</scope>
    <source>
        <strain evidence="2 3">DSM 3380</strain>
    </source>
</reference>
<dbReference type="Proteomes" id="UP000293902">
    <property type="component" value="Chromosome"/>
</dbReference>
<dbReference type="EMBL" id="QLNI01000016">
    <property type="protein sequence ID" value="RAM02255.1"/>
    <property type="molecule type" value="Genomic_DNA"/>
</dbReference>
<proteinExistence type="predicted"/>
<organism evidence="2 3">
    <name type="scientific">Desulfobacter hydrogenophilus</name>
    <dbReference type="NCBI Taxonomy" id="2291"/>
    <lineage>
        <taxon>Bacteria</taxon>
        <taxon>Pseudomonadati</taxon>
        <taxon>Thermodesulfobacteriota</taxon>
        <taxon>Desulfobacteria</taxon>
        <taxon>Desulfobacterales</taxon>
        <taxon>Desulfobacteraceae</taxon>
        <taxon>Desulfobacter</taxon>
    </lineage>
</organism>
<dbReference type="EMBL" id="CP036313">
    <property type="protein sequence ID" value="QBH14419.1"/>
    <property type="molecule type" value="Genomic_DNA"/>
</dbReference>
<protein>
    <submittedName>
        <fullName evidence="2">Uncharacterized protein</fullName>
    </submittedName>
</protein>
<name>A0A328FH02_9BACT</name>
<evidence type="ECO:0000313" key="4">
    <source>
        <dbReference type="Proteomes" id="UP000293902"/>
    </source>
</evidence>
<reference evidence="1 4" key="2">
    <citation type="submission" date="2019-02" db="EMBL/GenBank/DDBJ databases">
        <title>Complete genome sequence of Desulfobacter hydrogenophilus AcRS1.</title>
        <authorList>
            <person name="Marietou A."/>
            <person name="Lund M.B."/>
            <person name="Marshall I.P.G."/>
            <person name="Schreiber L."/>
            <person name="Jorgensen B."/>
        </authorList>
    </citation>
    <scope>NUCLEOTIDE SEQUENCE [LARGE SCALE GENOMIC DNA]</scope>
    <source>
        <strain evidence="1 4">AcRS1</strain>
    </source>
</reference>
<sequence length="143" mass="15747">MGHQHKCQDAKKHPGAQLNQALSQPIVQASSNDILTCASAHRLAKAHDCLPKQIGIQADLLELRIAQCQLGLFGYAPGKKKINPDAGITPELKNRIFDAQSDGKIDCKTCWKIATEFKISRINMGSVCERLEIRIKPCQLGVF</sequence>
<keyword evidence="4" id="KW-1185">Reference proteome</keyword>
<dbReference type="RefSeq" id="WP_111955886.1">
    <property type="nucleotide sequence ID" value="NZ_CP036313.1"/>
</dbReference>